<dbReference type="RefSeq" id="WP_023615438.1">
    <property type="nucleotide sequence ID" value="NZ_BAUW01000018.1"/>
</dbReference>
<feature type="transmembrane region" description="Helical" evidence="1">
    <location>
        <begin position="6"/>
        <end position="23"/>
    </location>
</feature>
<keyword evidence="1" id="KW-0812">Transmembrane</keyword>
<evidence type="ECO:0000256" key="1">
    <source>
        <dbReference type="SAM" id="Phobius"/>
    </source>
</evidence>
<dbReference type="Proteomes" id="UP000018949">
    <property type="component" value="Unassembled WGS sequence"/>
</dbReference>
<dbReference type="Pfam" id="PF12669">
    <property type="entry name" value="FeoB_associated"/>
    <property type="match status" value="1"/>
</dbReference>
<dbReference type="AlphaFoldDB" id="W4RMR5"/>
<evidence type="ECO:0000313" key="3">
    <source>
        <dbReference type="Proteomes" id="UP000018949"/>
    </source>
</evidence>
<name>W4RMR5_9BACI</name>
<gene>
    <name evidence="2" type="ORF">JCM21738_1949</name>
</gene>
<dbReference type="eggNOG" id="ENOG5033CYC">
    <property type="taxonomic scope" value="Bacteria"/>
</dbReference>
<keyword evidence="1" id="KW-0472">Membrane</keyword>
<protein>
    <submittedName>
        <fullName evidence="2">Uncharacterized protein</fullName>
    </submittedName>
</protein>
<keyword evidence="3" id="KW-1185">Reference proteome</keyword>
<comment type="caution">
    <text evidence="2">The sequence shown here is derived from an EMBL/GenBank/DDBJ whole genome shotgun (WGS) entry which is preliminary data.</text>
</comment>
<sequence>MIANILIGGAIFGYAGWAFYRFIKKSKEGKCAACSIQSSCSSNCSVSQEEQIK</sequence>
<keyword evidence="1" id="KW-1133">Transmembrane helix</keyword>
<dbReference type="EMBL" id="BAUW01000018">
    <property type="protein sequence ID" value="GAE45173.1"/>
    <property type="molecule type" value="Genomic_DNA"/>
</dbReference>
<organism evidence="2 3">
    <name type="scientific">Mesobacillus boroniphilus JCM 21738</name>
    <dbReference type="NCBI Taxonomy" id="1294265"/>
    <lineage>
        <taxon>Bacteria</taxon>
        <taxon>Bacillati</taxon>
        <taxon>Bacillota</taxon>
        <taxon>Bacilli</taxon>
        <taxon>Bacillales</taxon>
        <taxon>Bacillaceae</taxon>
        <taxon>Mesobacillus</taxon>
    </lineage>
</organism>
<proteinExistence type="predicted"/>
<evidence type="ECO:0000313" key="2">
    <source>
        <dbReference type="EMBL" id="GAE45173.1"/>
    </source>
</evidence>
<accession>W4RMR5</accession>
<reference evidence="2 3" key="1">
    <citation type="submission" date="2013-12" db="EMBL/GenBank/DDBJ databases">
        <title>NBRP : Genome information of microbial organism related human and environment.</title>
        <authorList>
            <person name="Hattori M."/>
            <person name="Oshima K."/>
            <person name="Inaba H."/>
            <person name="Suda W."/>
            <person name="Sakamoto M."/>
            <person name="Iino T."/>
            <person name="Kitahara M."/>
            <person name="Oshida Y."/>
            <person name="Iida T."/>
            <person name="Kudo T."/>
            <person name="Itoh T."/>
            <person name="Ahmed I."/>
            <person name="Ohkuma M."/>
        </authorList>
    </citation>
    <scope>NUCLEOTIDE SEQUENCE [LARGE SCALE GENOMIC DNA]</scope>
    <source>
        <strain evidence="2 3">JCM 21738</strain>
    </source>
</reference>